<evidence type="ECO:0000313" key="8">
    <source>
        <dbReference type="EMBL" id="CUV43624.1"/>
    </source>
</evidence>
<dbReference type="EMBL" id="LN899822">
    <property type="protein sequence ID" value="CUV62691.1"/>
    <property type="molecule type" value="Genomic_DNA"/>
</dbReference>
<evidence type="ECO:0000313" key="7">
    <source>
        <dbReference type="EMBL" id="CUV40385.1"/>
    </source>
</evidence>
<dbReference type="EMBL" id="LN899826">
    <property type="protein sequence ID" value="CUV40385.1"/>
    <property type="molecule type" value="Genomic_DNA"/>
</dbReference>
<reference evidence="8" key="1">
    <citation type="submission" date="2015-10" db="EMBL/GenBank/DDBJ databases">
        <authorList>
            <person name="Gilbert D.G."/>
        </authorList>
    </citation>
    <scope>NUCLEOTIDE SEQUENCE</scope>
    <source>
        <strain evidence="8">Phyl III-seqv23</strain>
    </source>
</reference>
<organism evidence="8">
    <name type="scientific">Ralstonia solanacearum</name>
    <name type="common">Pseudomonas solanacearum</name>
    <dbReference type="NCBI Taxonomy" id="305"/>
    <lineage>
        <taxon>Bacteria</taxon>
        <taxon>Pseudomonadati</taxon>
        <taxon>Pseudomonadota</taxon>
        <taxon>Betaproteobacteria</taxon>
        <taxon>Burkholderiales</taxon>
        <taxon>Burkholderiaceae</taxon>
        <taxon>Ralstonia</taxon>
        <taxon>Ralstonia solanacearum species complex</taxon>
    </lineage>
</organism>
<dbReference type="InterPro" id="IPR050261">
    <property type="entry name" value="FrsA_esterase"/>
</dbReference>
<evidence type="ECO:0000313" key="12">
    <source>
        <dbReference type="Proteomes" id="UP000262427"/>
    </source>
</evidence>
<dbReference type="EMBL" id="CP085043">
    <property type="protein sequence ID" value="UZF14641.1"/>
    <property type="molecule type" value="Genomic_DNA"/>
</dbReference>
<evidence type="ECO:0000313" key="5">
    <source>
        <dbReference type="EMBL" id="CUV25832.1"/>
    </source>
</evidence>
<dbReference type="Proteomes" id="UP000262427">
    <property type="component" value="Chromosome CM"/>
</dbReference>
<evidence type="ECO:0000313" key="6">
    <source>
        <dbReference type="EMBL" id="CUV32061.1"/>
    </source>
</evidence>
<protein>
    <submittedName>
        <fullName evidence="11">Dienelactone hydrolase family protein</fullName>
    </submittedName>
    <submittedName>
        <fullName evidence="3">Enterochelin esterase</fullName>
    </submittedName>
    <submittedName>
        <fullName evidence="8">Putative dienelactone hydrolase and related enzymes signal peptide protein</fullName>
    </submittedName>
</protein>
<evidence type="ECO:0000256" key="1">
    <source>
        <dbReference type="SAM" id="SignalP"/>
    </source>
</evidence>
<dbReference type="EMBL" id="CP025741">
    <property type="protein sequence ID" value="AYA47828.1"/>
    <property type="molecule type" value="Genomic_DNA"/>
</dbReference>
<dbReference type="EMBL" id="LN899827">
    <property type="protein sequence ID" value="CUV43624.1"/>
    <property type="molecule type" value="Genomic_DNA"/>
</dbReference>
<gene>
    <name evidence="11" type="ORF">LH706_16810</name>
    <name evidence="4" type="ORF">PSS4_v1_370033</name>
    <name evidence="10" type="ORF">RD1301_v1_2560008</name>
    <name evidence="3" type="ORF">RSP824_15865</name>
    <name evidence="5" type="ORF">RUN1744_v1_1110003</name>
    <name evidence="6" type="ORF">RUN1985_v1_1500009</name>
    <name evidence="9" type="ORF">RUN215_v1_380031</name>
    <name evidence="7" type="ORF">TF3108_v1_450003</name>
    <name evidence="8" type="ORF">TO10_v1_80021</name>
</gene>
<evidence type="ECO:0000313" key="10">
    <source>
        <dbReference type="EMBL" id="CUV62691.1"/>
    </source>
</evidence>
<dbReference type="AlphaFoldDB" id="A0A0K1ZGT0"/>
<evidence type="ECO:0000313" key="11">
    <source>
        <dbReference type="EMBL" id="UZF14641.1"/>
    </source>
</evidence>
<dbReference type="EMBL" id="LN899821">
    <property type="protein sequence ID" value="CUV17704.1"/>
    <property type="molecule type" value="Genomic_DNA"/>
</dbReference>
<dbReference type="PANTHER" id="PTHR22946">
    <property type="entry name" value="DIENELACTONE HYDROLASE DOMAIN-CONTAINING PROTEIN-RELATED"/>
    <property type="match status" value="1"/>
</dbReference>
<dbReference type="EMBL" id="LN899823">
    <property type="protein sequence ID" value="CUV25832.1"/>
    <property type="molecule type" value="Genomic_DNA"/>
</dbReference>
<keyword evidence="8" id="KW-0378">Hydrolase</keyword>
<evidence type="ECO:0000259" key="2">
    <source>
        <dbReference type="Pfam" id="PF00326"/>
    </source>
</evidence>
<dbReference type="GO" id="GO:0006508">
    <property type="term" value="P:proteolysis"/>
    <property type="evidence" value="ECO:0007669"/>
    <property type="project" value="InterPro"/>
</dbReference>
<dbReference type="InterPro" id="IPR029058">
    <property type="entry name" value="AB_hydrolase_fold"/>
</dbReference>
<evidence type="ECO:0000313" key="3">
    <source>
        <dbReference type="EMBL" id="AYA47828.1"/>
    </source>
</evidence>
<evidence type="ECO:0000313" key="9">
    <source>
        <dbReference type="EMBL" id="CUV54627.1"/>
    </source>
</evidence>
<proteinExistence type="predicted"/>
<feature type="signal peptide" evidence="1">
    <location>
        <begin position="1"/>
        <end position="32"/>
    </location>
</feature>
<dbReference type="InterPro" id="IPR001375">
    <property type="entry name" value="Peptidase_S9_cat"/>
</dbReference>
<dbReference type="GO" id="GO:0008236">
    <property type="term" value="F:serine-type peptidase activity"/>
    <property type="evidence" value="ECO:0007669"/>
    <property type="project" value="InterPro"/>
</dbReference>
<accession>A0A0K1ZGT0</accession>
<feature type="chain" id="PRO_5014231653" evidence="1">
    <location>
        <begin position="33"/>
        <end position="308"/>
    </location>
</feature>
<dbReference type="SUPFAM" id="SSF53474">
    <property type="entry name" value="alpha/beta-Hydrolases"/>
    <property type="match status" value="1"/>
</dbReference>
<reference evidence="3" key="2">
    <citation type="submission" date="2018-01" db="EMBL/GenBank/DDBJ databases">
        <title>Ralstonia pseudosolanacearum P824 infects blueberry.</title>
        <authorList>
            <person name="Bocsanczy A.M."/>
            <person name="Norman D.J."/>
        </authorList>
    </citation>
    <scope>NUCLEOTIDE SEQUENCE</scope>
    <source>
        <strain evidence="3">P824</strain>
    </source>
</reference>
<feature type="domain" description="Peptidase S9 prolyl oligopeptidase catalytic" evidence="2">
    <location>
        <begin position="97"/>
        <end position="173"/>
    </location>
</feature>
<dbReference type="Pfam" id="PF00326">
    <property type="entry name" value="Peptidase_S9"/>
    <property type="match status" value="1"/>
</dbReference>
<reference evidence="11" key="4">
    <citation type="submission" date="2021-10" db="EMBL/GenBank/DDBJ databases">
        <title>Complete genome sequences of five Ralstonia solancearum strains isolated from sunflower.</title>
        <authorList>
            <person name="She X."/>
            <person name="He Z."/>
        </authorList>
    </citation>
    <scope>NUCLEOTIDE SEQUENCE</scope>
    <source>
        <strain evidence="11">RS638</strain>
    </source>
</reference>
<reference evidence="12" key="3">
    <citation type="submission" date="2018-01" db="EMBL/GenBank/DDBJ databases">
        <title>Raltonia solanacearum P824 infects blueberry.</title>
        <authorList>
            <person name="Bocsanczy A.M."/>
            <person name="Norman D.J."/>
        </authorList>
    </citation>
    <scope>NUCLEOTIDE SEQUENCE [LARGE SCALE GENOMIC DNA]</scope>
    <source>
        <strain evidence="12">P824</strain>
    </source>
</reference>
<evidence type="ECO:0000313" key="4">
    <source>
        <dbReference type="EMBL" id="CUV17704.1"/>
    </source>
</evidence>
<dbReference type="PATRIC" id="fig|305.108.peg.2967"/>
<dbReference type="EMBL" id="LN899824">
    <property type="protein sequence ID" value="CUV32061.1"/>
    <property type="molecule type" value="Genomic_DNA"/>
</dbReference>
<keyword evidence="1" id="KW-0732">Signal</keyword>
<sequence length="308" mass="32859">MESDVNHAHRPGWRRAWAVLGCALLLATAARADDPPPAGMTEQVVEVPKPAGIFTIRLETTIFKPAGDGPFPLIVLNHGKAHGKPAFQDRARYLAQAAALVARGYVVALPMRQGFARSGGAYIGGGCNVESNGIVQAEDVVAALDYLTQQPYVDRSRIVVMGQSHGGLTTMAFGTLAYPGVRGLVNFAGGLRNDTCVAWEDNLVHAFGNYGKQSRYPSLWFYGDNDSYWPRPLPEKLFAAYTGAGGKARLVDFGTFQGDSHGMFGSRAGLPIWLPEVDAFLRELGLPSGPVPASTPASASADANQDTQ</sequence>
<name>A0A0K1ZGT0_RALSL</name>
<dbReference type="Gene3D" id="3.40.50.1820">
    <property type="entry name" value="alpha/beta hydrolase"/>
    <property type="match status" value="1"/>
</dbReference>
<dbReference type="EMBL" id="LN899820">
    <property type="protein sequence ID" value="CUV54627.1"/>
    <property type="molecule type" value="Genomic_DNA"/>
</dbReference>